<comment type="pathway">
    <text evidence="3 14">Protein modification; protein ubiquitination.</text>
</comment>
<dbReference type="SUPFAM" id="SSF57850">
    <property type="entry name" value="RING/U-box"/>
    <property type="match status" value="1"/>
</dbReference>
<organism evidence="18 19">
    <name type="scientific">Mytilus galloprovincialis</name>
    <name type="common">Mediterranean mussel</name>
    <dbReference type="NCBI Taxonomy" id="29158"/>
    <lineage>
        <taxon>Eukaryota</taxon>
        <taxon>Metazoa</taxon>
        <taxon>Spiralia</taxon>
        <taxon>Lophotrochozoa</taxon>
        <taxon>Mollusca</taxon>
        <taxon>Bivalvia</taxon>
        <taxon>Autobranchia</taxon>
        <taxon>Pteriomorphia</taxon>
        <taxon>Mytilida</taxon>
        <taxon>Mytiloidea</taxon>
        <taxon>Mytilidae</taxon>
        <taxon>Mytilinae</taxon>
        <taxon>Mytilus</taxon>
    </lineage>
</organism>
<dbReference type="GO" id="GO:0005634">
    <property type="term" value="C:nucleus"/>
    <property type="evidence" value="ECO:0007669"/>
    <property type="project" value="UniProtKB-SubCell"/>
</dbReference>
<evidence type="ECO:0000256" key="12">
    <source>
        <dbReference type="ARBA" id="ARBA00023242"/>
    </source>
</evidence>
<evidence type="ECO:0000256" key="2">
    <source>
        <dbReference type="ARBA" id="ARBA00004123"/>
    </source>
</evidence>
<evidence type="ECO:0000256" key="4">
    <source>
        <dbReference type="ARBA" id="ARBA00005555"/>
    </source>
</evidence>
<evidence type="ECO:0000256" key="3">
    <source>
        <dbReference type="ARBA" id="ARBA00004906"/>
    </source>
</evidence>
<keyword evidence="9 14" id="KW-0862">Zinc</keyword>
<feature type="coiled-coil region" evidence="15">
    <location>
        <begin position="248"/>
        <end position="320"/>
    </location>
</feature>
<keyword evidence="16" id="KW-1133">Transmembrane helix</keyword>
<keyword evidence="8 14" id="KW-0833">Ubl conjugation pathway</keyword>
<evidence type="ECO:0000256" key="9">
    <source>
        <dbReference type="ARBA" id="ARBA00022833"/>
    </source>
</evidence>
<name>A0A8B6H115_MYTGA</name>
<evidence type="ECO:0000256" key="16">
    <source>
        <dbReference type="SAM" id="Phobius"/>
    </source>
</evidence>
<comment type="subcellular location">
    <subcellularLocation>
        <location evidence="2 14">Nucleus</location>
    </subcellularLocation>
</comment>
<dbReference type="InterPro" id="IPR001841">
    <property type="entry name" value="Znf_RING"/>
</dbReference>
<accession>A0A8B6H115</accession>
<dbReference type="OrthoDB" id="6120147at2759"/>
<evidence type="ECO:0000256" key="7">
    <source>
        <dbReference type="ARBA" id="ARBA00022771"/>
    </source>
</evidence>
<keyword evidence="5 14" id="KW-0808">Transferase</keyword>
<evidence type="ECO:0000256" key="1">
    <source>
        <dbReference type="ARBA" id="ARBA00000900"/>
    </source>
</evidence>
<keyword evidence="16" id="KW-0812">Transmembrane</keyword>
<dbReference type="GO" id="GO:0006325">
    <property type="term" value="P:chromatin organization"/>
    <property type="evidence" value="ECO:0007669"/>
    <property type="project" value="UniProtKB-KW"/>
</dbReference>
<keyword evidence="7 13" id="KW-0863">Zinc-finger</keyword>
<evidence type="ECO:0000256" key="11">
    <source>
        <dbReference type="ARBA" id="ARBA00023054"/>
    </source>
</evidence>
<dbReference type="InterPro" id="IPR013956">
    <property type="entry name" value="E3_ubiquit_lig_Bre1"/>
</dbReference>
<keyword evidence="10 14" id="KW-0156">Chromatin regulator</keyword>
<evidence type="ECO:0000256" key="14">
    <source>
        <dbReference type="RuleBase" id="RU365038"/>
    </source>
</evidence>
<dbReference type="PANTHER" id="PTHR23163">
    <property type="entry name" value="RING FINGER PROTEIN-RELATED"/>
    <property type="match status" value="1"/>
</dbReference>
<dbReference type="Proteomes" id="UP000596742">
    <property type="component" value="Unassembled WGS sequence"/>
</dbReference>
<dbReference type="Gene3D" id="3.30.40.10">
    <property type="entry name" value="Zinc/RING finger domain, C3HC4 (zinc finger)"/>
    <property type="match status" value="1"/>
</dbReference>
<keyword evidence="11 14" id="KW-0175">Coiled coil</keyword>
<dbReference type="EC" id="2.3.2.27" evidence="14"/>
<dbReference type="Pfam" id="PF13920">
    <property type="entry name" value="zf-C3HC4_3"/>
    <property type="match status" value="1"/>
</dbReference>
<dbReference type="InterPro" id="IPR017907">
    <property type="entry name" value="Znf_RING_CS"/>
</dbReference>
<evidence type="ECO:0000256" key="6">
    <source>
        <dbReference type="ARBA" id="ARBA00022723"/>
    </source>
</evidence>
<evidence type="ECO:0000256" key="15">
    <source>
        <dbReference type="SAM" id="Coils"/>
    </source>
</evidence>
<keyword evidence="19" id="KW-1185">Reference proteome</keyword>
<comment type="similarity">
    <text evidence="4 14">Belongs to the BRE1 family.</text>
</comment>
<dbReference type="AlphaFoldDB" id="A0A8B6H115"/>
<reference evidence="18" key="1">
    <citation type="submission" date="2018-11" db="EMBL/GenBank/DDBJ databases">
        <authorList>
            <person name="Alioto T."/>
            <person name="Alioto T."/>
        </authorList>
    </citation>
    <scope>NUCLEOTIDE SEQUENCE</scope>
</reference>
<dbReference type="GO" id="GO:0033503">
    <property type="term" value="C:HULC complex"/>
    <property type="evidence" value="ECO:0007669"/>
    <property type="project" value="TreeGrafter"/>
</dbReference>
<dbReference type="GO" id="GO:0016567">
    <property type="term" value="P:protein ubiquitination"/>
    <property type="evidence" value="ECO:0007669"/>
    <property type="project" value="UniProtKB-UniRule"/>
</dbReference>
<feature type="coiled-coil region" evidence="15">
    <location>
        <begin position="86"/>
        <end position="183"/>
    </location>
</feature>
<sequence length="383" mass="44601">MKFKATDEMSGDGIYQTTGTRESKTMIDLLSSPKLKVGCMVIGLIVFYILSQFAGALFIVCTLLLGIVLCWPEITGQSGSSRGETDRELEKVITRLRKENDMYRQERDNTLQRLSPMTSLKHEKENLQSQIERQTRTTDNLLDEIAQLKIEQKIHQREKLHYAEELYAEKDTSRRNCLEIERKCQETLDRNNKDTENIKTALFQQELESQMYRDQSTNLAERLRTAMAEGQSIESQLQAARIDFQKERRACEEYKKSAKKKIDSMETEINKYKELLKKYGEFANRHKDSDKNLQTSFAELEKVKNENNLLKVENRNLNQRVIDLGKESEVPQCSICMERERNTYLDPCGHTLCMVCATEVMSRNRKCPVCRKHLNKTGELYFS</sequence>
<dbReference type="PROSITE" id="PS00518">
    <property type="entry name" value="ZF_RING_1"/>
    <property type="match status" value="1"/>
</dbReference>
<dbReference type="PROSITE" id="PS50089">
    <property type="entry name" value="ZF_RING_2"/>
    <property type="match status" value="1"/>
</dbReference>
<gene>
    <name evidence="18" type="ORF">MGAL_10B029276</name>
</gene>
<keyword evidence="16" id="KW-0472">Membrane</keyword>
<dbReference type="PANTHER" id="PTHR23163:SF0">
    <property type="entry name" value="E3 UBIQUITIN-PROTEIN LIGASE BRE1"/>
    <property type="match status" value="1"/>
</dbReference>
<dbReference type="InterPro" id="IPR013083">
    <property type="entry name" value="Znf_RING/FYVE/PHD"/>
</dbReference>
<evidence type="ECO:0000256" key="10">
    <source>
        <dbReference type="ARBA" id="ARBA00022853"/>
    </source>
</evidence>
<dbReference type="GO" id="GO:0061630">
    <property type="term" value="F:ubiquitin protein ligase activity"/>
    <property type="evidence" value="ECO:0007669"/>
    <property type="project" value="UniProtKB-EC"/>
</dbReference>
<evidence type="ECO:0000256" key="5">
    <source>
        <dbReference type="ARBA" id="ARBA00022679"/>
    </source>
</evidence>
<comment type="caution">
    <text evidence="18">The sequence shown here is derived from an EMBL/GenBank/DDBJ whole genome shotgun (WGS) entry which is preliminary data.</text>
</comment>
<keyword evidence="6 14" id="KW-0479">Metal-binding</keyword>
<evidence type="ECO:0000256" key="8">
    <source>
        <dbReference type="ARBA" id="ARBA00022786"/>
    </source>
</evidence>
<dbReference type="SMART" id="SM00184">
    <property type="entry name" value="RING"/>
    <property type="match status" value="1"/>
</dbReference>
<protein>
    <recommendedName>
        <fullName evidence="14">E3 ubiquitin protein ligase</fullName>
        <ecNumber evidence="14">2.3.2.27</ecNumber>
    </recommendedName>
</protein>
<feature type="transmembrane region" description="Helical" evidence="16">
    <location>
        <begin position="41"/>
        <end position="69"/>
    </location>
</feature>
<dbReference type="GO" id="GO:0008270">
    <property type="term" value="F:zinc ion binding"/>
    <property type="evidence" value="ECO:0007669"/>
    <property type="project" value="UniProtKB-KW"/>
</dbReference>
<keyword evidence="12 14" id="KW-0539">Nucleus</keyword>
<evidence type="ECO:0000259" key="17">
    <source>
        <dbReference type="PROSITE" id="PS50089"/>
    </source>
</evidence>
<evidence type="ECO:0000313" key="18">
    <source>
        <dbReference type="EMBL" id="VDI72402.1"/>
    </source>
</evidence>
<evidence type="ECO:0000256" key="13">
    <source>
        <dbReference type="PROSITE-ProRule" id="PRU00175"/>
    </source>
</evidence>
<dbReference type="EMBL" id="UYJE01009320">
    <property type="protein sequence ID" value="VDI72402.1"/>
    <property type="molecule type" value="Genomic_DNA"/>
</dbReference>
<feature type="domain" description="RING-type" evidence="17">
    <location>
        <begin position="333"/>
        <end position="371"/>
    </location>
</feature>
<evidence type="ECO:0000313" key="19">
    <source>
        <dbReference type="Proteomes" id="UP000596742"/>
    </source>
</evidence>
<proteinExistence type="inferred from homology"/>
<comment type="catalytic activity">
    <reaction evidence="1 14">
        <text>S-ubiquitinyl-[E2 ubiquitin-conjugating enzyme]-L-cysteine + [acceptor protein]-L-lysine = [E2 ubiquitin-conjugating enzyme]-L-cysteine + N(6)-ubiquitinyl-[acceptor protein]-L-lysine.</text>
        <dbReference type="EC" id="2.3.2.27"/>
    </reaction>
</comment>